<comment type="catalytic activity">
    <reaction evidence="10">
        <text>a 1,2-diacyl-sn-glycero-3-phospho-L-serine(in) = a 1,2-diacyl-sn-glycero-3-phospho-L-serine(out)</text>
        <dbReference type="Rhea" id="RHEA:38663"/>
        <dbReference type="ChEBI" id="CHEBI:57262"/>
    </reaction>
</comment>
<evidence type="ECO:0000313" key="14">
    <source>
        <dbReference type="Proteomes" id="UP000027138"/>
    </source>
</evidence>
<dbReference type="GO" id="GO:0034045">
    <property type="term" value="C:phagophore assembly site membrane"/>
    <property type="evidence" value="ECO:0007669"/>
    <property type="project" value="UniProtKB-SubCell"/>
</dbReference>
<comment type="catalytic activity">
    <reaction evidence="11">
        <text>a 1,2-diacyl-sn-glycero-3-phosphoethanolamine(in) = a 1,2-diacyl-sn-glycero-3-phosphoethanolamine(out)</text>
        <dbReference type="Rhea" id="RHEA:38895"/>
        <dbReference type="ChEBI" id="CHEBI:64612"/>
    </reaction>
</comment>
<feature type="compositionally biased region" description="Polar residues" evidence="12">
    <location>
        <begin position="1326"/>
        <end position="1338"/>
    </location>
</feature>
<dbReference type="PANTHER" id="PTHR13190">
    <property type="entry name" value="AUTOPHAGY-RELATED 2, ISOFORM A"/>
    <property type="match status" value="1"/>
</dbReference>
<dbReference type="GO" id="GO:0061709">
    <property type="term" value="P:reticulophagy"/>
    <property type="evidence" value="ECO:0007669"/>
    <property type="project" value="TreeGrafter"/>
</dbReference>
<keyword evidence="9" id="KW-0472">Membrane</keyword>
<evidence type="ECO:0000256" key="5">
    <source>
        <dbReference type="ARBA" id="ARBA00022448"/>
    </source>
</evidence>
<evidence type="ECO:0000256" key="1">
    <source>
        <dbReference type="ARBA" id="ARBA00004406"/>
    </source>
</evidence>
<dbReference type="GO" id="GO:0061908">
    <property type="term" value="C:phagophore"/>
    <property type="evidence" value="ECO:0007669"/>
    <property type="project" value="TreeGrafter"/>
</dbReference>
<evidence type="ECO:0000256" key="6">
    <source>
        <dbReference type="ARBA" id="ARBA00022824"/>
    </source>
</evidence>
<dbReference type="GO" id="GO:0000422">
    <property type="term" value="P:autophagy of mitochondrion"/>
    <property type="evidence" value="ECO:0007669"/>
    <property type="project" value="TreeGrafter"/>
</dbReference>
<feature type="region of interest" description="Disordered" evidence="12">
    <location>
        <begin position="119"/>
        <end position="143"/>
    </location>
</feature>
<reference evidence="13 14" key="1">
    <citation type="journal article" date="2014" name="PLoS ONE">
        <title>Global Analysis of Gene Expression Profiles in Physic Nut (Jatropha curcas L.) Seedlings Exposed to Salt Stress.</title>
        <authorList>
            <person name="Zhang L."/>
            <person name="Zhang C."/>
            <person name="Wu P."/>
            <person name="Chen Y."/>
            <person name="Li M."/>
            <person name="Jiang H."/>
            <person name="Wu G."/>
        </authorList>
    </citation>
    <scope>NUCLEOTIDE SEQUENCE [LARGE SCALE GENOMIC DNA]</scope>
    <source>
        <strain evidence="14">cv. GZQX0401</strain>
        <tissue evidence="13">Young leaves</tissue>
    </source>
</reference>
<dbReference type="OrthoDB" id="18982at2759"/>
<feature type="compositionally biased region" description="Basic and acidic residues" evidence="12">
    <location>
        <begin position="1313"/>
        <end position="1325"/>
    </location>
</feature>
<gene>
    <name evidence="13" type="ORF">JCGZ_01630</name>
</gene>
<evidence type="ECO:0000256" key="12">
    <source>
        <dbReference type="SAM" id="MobiDB-lite"/>
    </source>
</evidence>
<dbReference type="GO" id="GO:0034727">
    <property type="term" value="P:piecemeal microautophagy of the nucleus"/>
    <property type="evidence" value="ECO:0007669"/>
    <property type="project" value="TreeGrafter"/>
</dbReference>
<accession>A0A067L1H4</accession>
<keyword evidence="7" id="KW-0072">Autophagy</keyword>
<protein>
    <recommendedName>
        <fullName evidence="4">Autophagy-related protein 2</fullName>
    </recommendedName>
</protein>
<dbReference type="GO" id="GO:0000045">
    <property type="term" value="P:autophagosome assembly"/>
    <property type="evidence" value="ECO:0007669"/>
    <property type="project" value="TreeGrafter"/>
</dbReference>
<dbReference type="GO" id="GO:0061723">
    <property type="term" value="P:glycophagy"/>
    <property type="evidence" value="ECO:0007669"/>
    <property type="project" value="TreeGrafter"/>
</dbReference>
<dbReference type="Proteomes" id="UP000027138">
    <property type="component" value="Unassembled WGS sequence"/>
</dbReference>
<evidence type="ECO:0000256" key="8">
    <source>
        <dbReference type="ARBA" id="ARBA00023055"/>
    </source>
</evidence>
<dbReference type="GO" id="GO:0043495">
    <property type="term" value="F:protein-membrane adaptor activity"/>
    <property type="evidence" value="ECO:0007669"/>
    <property type="project" value="TreeGrafter"/>
</dbReference>
<name>A0A067L1H4_JATCU</name>
<proteinExistence type="inferred from homology"/>
<dbReference type="STRING" id="180498.A0A067L1H4"/>
<dbReference type="PANTHER" id="PTHR13190:SF1">
    <property type="entry name" value="AUTOPHAGY-RELATED 2, ISOFORM A"/>
    <property type="match status" value="1"/>
</dbReference>
<evidence type="ECO:0000256" key="10">
    <source>
        <dbReference type="ARBA" id="ARBA00024479"/>
    </source>
</evidence>
<dbReference type="GO" id="GO:0006869">
    <property type="term" value="P:lipid transport"/>
    <property type="evidence" value="ECO:0007669"/>
    <property type="project" value="UniProtKB-KW"/>
</dbReference>
<evidence type="ECO:0000256" key="9">
    <source>
        <dbReference type="ARBA" id="ARBA00023136"/>
    </source>
</evidence>
<keyword evidence="8" id="KW-0445">Lipid transport</keyword>
<evidence type="ECO:0000256" key="2">
    <source>
        <dbReference type="ARBA" id="ARBA00004623"/>
    </source>
</evidence>
<dbReference type="GO" id="GO:0005789">
    <property type="term" value="C:endoplasmic reticulum membrane"/>
    <property type="evidence" value="ECO:0007669"/>
    <property type="project" value="UniProtKB-SubCell"/>
</dbReference>
<evidence type="ECO:0000256" key="3">
    <source>
        <dbReference type="ARBA" id="ARBA00009714"/>
    </source>
</evidence>
<keyword evidence="6" id="KW-0256">Endoplasmic reticulum</keyword>
<feature type="region of interest" description="Disordered" evidence="12">
    <location>
        <begin position="1313"/>
        <end position="1338"/>
    </location>
</feature>
<dbReference type="EMBL" id="KK914308">
    <property type="protein sequence ID" value="KDP42306.1"/>
    <property type="molecule type" value="Genomic_DNA"/>
</dbReference>
<keyword evidence="5" id="KW-0813">Transport</keyword>
<evidence type="ECO:0000256" key="4">
    <source>
        <dbReference type="ARBA" id="ARBA00018070"/>
    </source>
</evidence>
<dbReference type="Pfam" id="PF13329">
    <property type="entry name" value="ATG2_CAD"/>
    <property type="match status" value="2"/>
</dbReference>
<evidence type="ECO:0000313" key="13">
    <source>
        <dbReference type="EMBL" id="KDP42306.1"/>
    </source>
</evidence>
<evidence type="ECO:0000256" key="11">
    <source>
        <dbReference type="ARBA" id="ARBA00024615"/>
    </source>
</evidence>
<keyword evidence="14" id="KW-1185">Reference proteome</keyword>
<evidence type="ECO:0000256" key="7">
    <source>
        <dbReference type="ARBA" id="ARBA00023006"/>
    </source>
</evidence>
<sequence length="2003" mass="219973">MFPWNIAKSAEAMFSRWAVKRLFKFLLKKKLGQFLLGDIDVDQLDIQLRQGIIQLNDLALNVDYLNDKLGAATSVIIKEGSIGSLSVKMPWNGKGFQVEVDELELVLAFSPFLRKKSPEGDEKNGFHQDSNLHKQSDGGHCENDMMDNAAKSSSGDVHEGVKTIAKMVKWFLTSFHVNVKNLIVAFEPHSEDEKKLGNQKTLILRVSEIECGTCVSEDADSYSDARVENFLGISQLTNFITFQGAVLELLRMDGVEDQNCFSSPTGSSFGELFSGHCSSNATTPIVTGGSKGGFSGNLKLSIPWNNGSLDIRQVDANISIEPVELKFQPSSIKWLLLSWETYRSLDKERHNKSTDCADSNSASHFYSSTRIPSVAAAEMNPNHGGFFSAFTSLTGQESASEAMLPGSHLIPDWVPNSVKENFKDGSQEELDLGKSVDQFFECFDGMRTSQSVLGSSGMWNWTCSVFSALTAASSLASGSSHIPLVQQHVQTNLQATLAGIFIMLSFQDEDQEYSCYLNGDENSTGSYVHHMVAECKDIFVSLQVCPREMRFEGKVKCIEVADYLSHENNAMDPDSNSQTLSIRHLQRDVQGALSPFLSSATDPDSDEFYSKNSSDFVFRNMTKIELLSTSGVTHCLFAVNSASLDGSLTGPTTFSLQLPHFIFWVNFWSINMLLNLLKDIGESVKMNGQRNGFSAVNQQNGSSLENVKKVSFTGVAKFSSTGNLEGNISIPNARVILCFPFGTGKGIGSYFSWDQFIAIDFSSPSTSEKGKVQGTLLLSDANSWKRYTSKARCTLQLNVGSLNVYLVNQTCKSDIGIKPFGVPRKTFSAQKILSVSNAPSCLSTVTMLWQEGSVTGPWVVERARSLATSEESWSRKKTAVNGYEFALTSMRDLEDINSQTREEIILSSAFFVHIHLFPVTIDLGTSEYGNLYRLLDQMISGLSGGDSGTVDAGEALSVLQTSVNAGELLSVPQTSFLVEGASVEILIRPDVKEDVKKSLQIELPGSWHCLRLKVKKLDMLSVSNIGGNADANFFWLAHEEGDLWGSITGVPNQEFLLISCSNSTRKRGNGGGSNELSSGLAGSDIAHLRDPTKFHEFTSITVRYAITSFFSLPSHEVEEVSDDNLSKVDLNTPSATTFVLKLVDVGLSYEPHLKNVVISDIHSGLSSSYFEGETSKPHVACLLAASSLTLLNTTTEDSMDCDYKIIMKDLGFLLCESFKNLGGSYNVEYLRDMGYVKVAQEAGVEAILRINCKNGLPWELECSESHIYVETCGDTTSGLILLAAQLQQLYAPDLEESVMHLQTRWNSVHQAQKRNEFDDEGRTSDDNSASSTPQVHSCSIDTSNKLGFVGLMDEISEDAFHLERNQDCQFESTESQVCVSFDEGLVGEARCLSIGTSDIVFDDLSFDGSMPLVGLENSQTSYLHNDTLPEIIEGYCLSELRPLSGLSIGRQSPAEIVKSRSRNFGDGDIRRGNNGWYKDAPLSIVENHISEASGEGIHVSEDKLPSFDCSRSDDIGKPNGRLLLKNINVTWRMFAGSDWCAHEKNGESSRSIHGRDRTACLELVLSGMQFEYDFFPVGGICASKLSLSVQNFYLYDRSKSAPWIQVLGYYRSKDHPREFYSKALKLELEAVRPDPLIPLEEYRLNIALLPMLLQLHQSQLDFLIGFFGGKDSLTDPSSDFNQNSSAAKPSGTRNLGGHRIAEEALLPYFQASAELTKWHAIIASFFFLKFDVWPIVLRVDYSPRHVDLAALGGGKYVELVNLVPWKGVELQLKHVHSVGVYGWANVCETIIGEWLEDISQNQIHKVLQGLPPIRSLVAVGAGAAKLVSSPVESYRKDQKVLKGVQRGTIAFLRSISLEAVALGVHLAAGVHDILLQAEYIISKIPPSVSWPIEGKTKPNIRCNQPKNAQQGIQQAYESLSDGLGKSASALVQRPLKKYQRGASAGSALATAVQGVPSAAMAPVSACASAAHYALLGLRNSLDPERKKESMDKYLGPNQQRDLN</sequence>
<dbReference type="InterPro" id="IPR026849">
    <property type="entry name" value="ATG2"/>
</dbReference>
<comment type="subcellular location">
    <subcellularLocation>
        <location evidence="1">Endoplasmic reticulum membrane</location>
        <topology evidence="1">Peripheral membrane protein</topology>
    </subcellularLocation>
    <subcellularLocation>
        <location evidence="2">Preautophagosomal structure membrane</location>
        <topology evidence="2">Peripheral membrane protein</topology>
    </subcellularLocation>
</comment>
<comment type="similarity">
    <text evidence="3">Belongs to the ATG2 family.</text>
</comment>
<dbReference type="GO" id="GO:0032266">
    <property type="term" value="F:phosphatidylinositol-3-phosphate binding"/>
    <property type="evidence" value="ECO:0007669"/>
    <property type="project" value="TreeGrafter"/>
</dbReference>
<organism evidence="13 14">
    <name type="scientific">Jatropha curcas</name>
    <name type="common">Barbados nut</name>
    <dbReference type="NCBI Taxonomy" id="180498"/>
    <lineage>
        <taxon>Eukaryota</taxon>
        <taxon>Viridiplantae</taxon>
        <taxon>Streptophyta</taxon>
        <taxon>Embryophyta</taxon>
        <taxon>Tracheophyta</taxon>
        <taxon>Spermatophyta</taxon>
        <taxon>Magnoliopsida</taxon>
        <taxon>eudicotyledons</taxon>
        <taxon>Gunneridae</taxon>
        <taxon>Pentapetalae</taxon>
        <taxon>rosids</taxon>
        <taxon>fabids</taxon>
        <taxon>Malpighiales</taxon>
        <taxon>Euphorbiaceae</taxon>
        <taxon>Crotonoideae</taxon>
        <taxon>Jatropheae</taxon>
        <taxon>Jatropha</taxon>
    </lineage>
</organism>